<reference evidence="2" key="2">
    <citation type="journal article" date="2024" name="Plant">
        <title>Genomic evolution and insights into agronomic trait innovations of Sesamum species.</title>
        <authorList>
            <person name="Miao H."/>
            <person name="Wang L."/>
            <person name="Qu L."/>
            <person name="Liu H."/>
            <person name="Sun Y."/>
            <person name="Le M."/>
            <person name="Wang Q."/>
            <person name="Wei S."/>
            <person name="Zheng Y."/>
            <person name="Lin W."/>
            <person name="Duan Y."/>
            <person name="Cao H."/>
            <person name="Xiong S."/>
            <person name="Wang X."/>
            <person name="Wei L."/>
            <person name="Li C."/>
            <person name="Ma Q."/>
            <person name="Ju M."/>
            <person name="Zhao R."/>
            <person name="Li G."/>
            <person name="Mu C."/>
            <person name="Tian Q."/>
            <person name="Mei H."/>
            <person name="Zhang T."/>
            <person name="Gao T."/>
            <person name="Zhang H."/>
        </authorList>
    </citation>
    <scope>NUCLEOTIDE SEQUENCE</scope>
    <source>
        <strain evidence="2">G02</strain>
    </source>
</reference>
<sequence length="270" mass="31053">MVNKCEKCQKHATLIHQPAEPLNVMLSPCPFFQWGMDIVGPFSLAPGQKKFLLVAIDYITKWVEAEPLARITEGEVMKFIWKNTICRFGLPQELISNNGRQFQAQRIQDWCAGLHIKQRFTSVSHPQANEQVEVTNPILVQGIKKRLDWAQGTWVEEVISVRWSYRTTPRGFTGERPFTLVYGTEAIIPAELGMPSQRILHFDEEHNSQLLKESLDLVDEVRETAFIRTQRYKSTMINAHNKRVKARCFQIGDLVLRVNTLKPVGKLDPK</sequence>
<gene>
    <name evidence="2" type="ORF">Sradi_4007500</name>
</gene>
<accession>A0AAW2PJ74</accession>
<evidence type="ECO:0000313" key="2">
    <source>
        <dbReference type="EMBL" id="KAL0355606.1"/>
    </source>
</evidence>
<dbReference type="GO" id="GO:0003676">
    <property type="term" value="F:nucleic acid binding"/>
    <property type="evidence" value="ECO:0007669"/>
    <property type="project" value="InterPro"/>
</dbReference>
<dbReference type="PROSITE" id="PS50994">
    <property type="entry name" value="INTEGRASE"/>
    <property type="match status" value="1"/>
</dbReference>
<dbReference type="EMBL" id="JACGWJ010000017">
    <property type="protein sequence ID" value="KAL0355606.1"/>
    <property type="molecule type" value="Genomic_DNA"/>
</dbReference>
<dbReference type="PANTHER" id="PTHR37984:SF5">
    <property type="entry name" value="PROTEIN NYNRIN-LIKE"/>
    <property type="match status" value="1"/>
</dbReference>
<name>A0AAW2PJ74_SESRA</name>
<feature type="domain" description="Integrase catalytic" evidence="1">
    <location>
        <begin position="26"/>
        <end position="185"/>
    </location>
</feature>
<protein>
    <submittedName>
        <fullName evidence="2">Gag-Pol polyprotein</fullName>
    </submittedName>
</protein>
<evidence type="ECO:0000259" key="1">
    <source>
        <dbReference type="PROSITE" id="PS50994"/>
    </source>
</evidence>
<dbReference type="InterPro" id="IPR001584">
    <property type="entry name" value="Integrase_cat-core"/>
</dbReference>
<dbReference type="Pfam" id="PF00665">
    <property type="entry name" value="rve"/>
    <property type="match status" value="1"/>
</dbReference>
<organism evidence="2">
    <name type="scientific">Sesamum radiatum</name>
    <name type="common">Black benniseed</name>
    <dbReference type="NCBI Taxonomy" id="300843"/>
    <lineage>
        <taxon>Eukaryota</taxon>
        <taxon>Viridiplantae</taxon>
        <taxon>Streptophyta</taxon>
        <taxon>Embryophyta</taxon>
        <taxon>Tracheophyta</taxon>
        <taxon>Spermatophyta</taxon>
        <taxon>Magnoliopsida</taxon>
        <taxon>eudicotyledons</taxon>
        <taxon>Gunneridae</taxon>
        <taxon>Pentapetalae</taxon>
        <taxon>asterids</taxon>
        <taxon>lamiids</taxon>
        <taxon>Lamiales</taxon>
        <taxon>Pedaliaceae</taxon>
        <taxon>Sesamum</taxon>
    </lineage>
</organism>
<dbReference type="InterPro" id="IPR050951">
    <property type="entry name" value="Retrovirus_Pol_polyprotein"/>
</dbReference>
<dbReference type="PANTHER" id="PTHR37984">
    <property type="entry name" value="PROTEIN CBG26694"/>
    <property type="match status" value="1"/>
</dbReference>
<proteinExistence type="predicted"/>
<dbReference type="Gene3D" id="3.30.420.10">
    <property type="entry name" value="Ribonuclease H-like superfamily/Ribonuclease H"/>
    <property type="match status" value="1"/>
</dbReference>
<comment type="caution">
    <text evidence="2">The sequence shown here is derived from an EMBL/GenBank/DDBJ whole genome shotgun (WGS) entry which is preliminary data.</text>
</comment>
<dbReference type="AlphaFoldDB" id="A0AAW2PJ74"/>
<dbReference type="GO" id="GO:0015074">
    <property type="term" value="P:DNA integration"/>
    <property type="evidence" value="ECO:0007669"/>
    <property type="project" value="InterPro"/>
</dbReference>
<dbReference type="SUPFAM" id="SSF53098">
    <property type="entry name" value="Ribonuclease H-like"/>
    <property type="match status" value="1"/>
</dbReference>
<dbReference type="InterPro" id="IPR036397">
    <property type="entry name" value="RNaseH_sf"/>
</dbReference>
<dbReference type="InterPro" id="IPR012337">
    <property type="entry name" value="RNaseH-like_sf"/>
</dbReference>
<reference evidence="2" key="1">
    <citation type="submission" date="2020-06" db="EMBL/GenBank/DDBJ databases">
        <authorList>
            <person name="Li T."/>
            <person name="Hu X."/>
            <person name="Zhang T."/>
            <person name="Song X."/>
            <person name="Zhang H."/>
            <person name="Dai N."/>
            <person name="Sheng W."/>
            <person name="Hou X."/>
            <person name="Wei L."/>
        </authorList>
    </citation>
    <scope>NUCLEOTIDE SEQUENCE</scope>
    <source>
        <strain evidence="2">G02</strain>
        <tissue evidence="2">Leaf</tissue>
    </source>
</reference>